<feature type="region of interest" description="Disordered" evidence="1">
    <location>
        <begin position="1"/>
        <end position="31"/>
    </location>
</feature>
<evidence type="ECO:0000313" key="3">
    <source>
        <dbReference type="Proteomes" id="UP000245051"/>
    </source>
</evidence>
<accession>A0ABM6V6K1</accession>
<gene>
    <name evidence="2" type="ORF">DDQ41_11665</name>
</gene>
<dbReference type="Proteomes" id="UP000245051">
    <property type="component" value="Chromosome"/>
</dbReference>
<name>A0ABM6V6K1_9ACTN</name>
<feature type="compositionally biased region" description="Basic and acidic residues" evidence="1">
    <location>
        <begin position="12"/>
        <end position="25"/>
    </location>
</feature>
<organism evidence="2 3">
    <name type="scientific">Streptomyces spongiicola</name>
    <dbReference type="NCBI Taxonomy" id="1690221"/>
    <lineage>
        <taxon>Bacteria</taxon>
        <taxon>Bacillati</taxon>
        <taxon>Actinomycetota</taxon>
        <taxon>Actinomycetes</taxon>
        <taxon>Kitasatosporales</taxon>
        <taxon>Streptomycetaceae</taxon>
        <taxon>Streptomyces</taxon>
    </lineage>
</organism>
<sequence>MIGVETAIGPADGREPLPRDSREAAHGAARVPVRDAVRHRVRRIAGGAAGTAFPQVRLGTSRCFDRTFGTDGPPTPYPSACRQAPFGGGTRGERDGFAPHLGFFTVRRTPGKPKFLAGYASGVSVFIDDVSPVAAARRLREVAHK</sequence>
<dbReference type="InterPro" id="IPR036265">
    <property type="entry name" value="HIT-like_sf"/>
</dbReference>
<keyword evidence="3" id="KW-1185">Reference proteome</keyword>
<proteinExistence type="predicted"/>
<dbReference type="EMBL" id="CP029254">
    <property type="protein sequence ID" value="AWK09474.1"/>
    <property type="molecule type" value="Genomic_DNA"/>
</dbReference>
<evidence type="ECO:0000256" key="1">
    <source>
        <dbReference type="SAM" id="MobiDB-lite"/>
    </source>
</evidence>
<protein>
    <submittedName>
        <fullName evidence="2">Uncharacterized protein</fullName>
    </submittedName>
</protein>
<dbReference type="Gene3D" id="3.30.428.10">
    <property type="entry name" value="HIT-like"/>
    <property type="match status" value="1"/>
</dbReference>
<evidence type="ECO:0000313" key="2">
    <source>
        <dbReference type="EMBL" id="AWK09474.1"/>
    </source>
</evidence>
<reference evidence="2 3" key="1">
    <citation type="submission" date="2018-05" db="EMBL/GenBank/DDBJ databases">
        <title>Complete genome sequence of the Type Strain of Streptomyces spongiicola HNM0071, the producer of staurosporine.</title>
        <authorList>
            <person name="Zhou S."/>
            <person name="Huang X."/>
        </authorList>
    </citation>
    <scope>NUCLEOTIDE SEQUENCE [LARGE SCALE GENOMIC DNA]</scope>
    <source>
        <strain evidence="2 3">HNM0071</strain>
    </source>
</reference>
<feature type="region of interest" description="Disordered" evidence="1">
    <location>
        <begin position="67"/>
        <end position="92"/>
    </location>
</feature>